<protein>
    <submittedName>
        <fullName evidence="2">NAD-binding domain and a Fe-S cluster-containing protein</fullName>
    </submittedName>
</protein>
<gene>
    <name evidence="2" type="ORF">SAMN05421828_13511</name>
</gene>
<dbReference type="InterPro" id="IPR036188">
    <property type="entry name" value="FAD/NAD-bd_sf"/>
</dbReference>
<evidence type="ECO:0000313" key="3">
    <source>
        <dbReference type="Proteomes" id="UP000186308"/>
    </source>
</evidence>
<dbReference type="EMBL" id="FTNE01000035">
    <property type="protein sequence ID" value="SIR46349.1"/>
    <property type="molecule type" value="Genomic_DNA"/>
</dbReference>
<dbReference type="Pfam" id="PF13450">
    <property type="entry name" value="NAD_binding_8"/>
    <property type="match status" value="1"/>
</dbReference>
<organism evidence="2 3">
    <name type="scientific">Acidiphilium rubrum</name>
    <dbReference type="NCBI Taxonomy" id="526"/>
    <lineage>
        <taxon>Bacteria</taxon>
        <taxon>Pseudomonadati</taxon>
        <taxon>Pseudomonadota</taxon>
        <taxon>Alphaproteobacteria</taxon>
        <taxon>Acetobacterales</taxon>
        <taxon>Acidocellaceae</taxon>
        <taxon>Acidiphilium</taxon>
    </lineage>
</organism>
<evidence type="ECO:0000313" key="2">
    <source>
        <dbReference type="EMBL" id="SIR46349.1"/>
    </source>
</evidence>
<dbReference type="Pfam" id="PF01593">
    <property type="entry name" value="Amino_oxidase"/>
    <property type="match status" value="1"/>
</dbReference>
<accession>A0A8G2CNK7</accession>
<dbReference type="PANTHER" id="PTHR42923">
    <property type="entry name" value="PROTOPORPHYRINOGEN OXIDASE"/>
    <property type="match status" value="1"/>
</dbReference>
<dbReference type="Gene3D" id="3.50.50.60">
    <property type="entry name" value="FAD/NAD(P)-binding domain"/>
    <property type="match status" value="1"/>
</dbReference>
<feature type="domain" description="Amine oxidase" evidence="1">
    <location>
        <begin position="360"/>
        <end position="550"/>
    </location>
</feature>
<comment type="caution">
    <text evidence="2">The sequence shown here is derived from an EMBL/GenBank/DDBJ whole genome shotgun (WGS) entry which is preliminary data.</text>
</comment>
<dbReference type="Proteomes" id="UP000186308">
    <property type="component" value="Unassembled WGS sequence"/>
</dbReference>
<dbReference type="InterPro" id="IPR002937">
    <property type="entry name" value="Amino_oxidase"/>
</dbReference>
<proteinExistence type="predicted"/>
<keyword evidence="3" id="KW-1185">Reference proteome</keyword>
<dbReference type="AlphaFoldDB" id="A0A8G2CNK7"/>
<dbReference type="OrthoDB" id="7415085at2"/>
<reference evidence="2 3" key="1">
    <citation type="submission" date="2017-01" db="EMBL/GenBank/DDBJ databases">
        <authorList>
            <person name="Varghese N."/>
            <person name="Submissions S."/>
        </authorList>
    </citation>
    <scope>NUCLEOTIDE SEQUENCE [LARGE SCALE GENOMIC DNA]</scope>
    <source>
        <strain evidence="2 3">ATCC 35905</strain>
    </source>
</reference>
<name>A0A8G2CNK7_ACIRU</name>
<sequence length="608" mass="65318">MILLSKYARKGPIMASSAAPPRVIIAGAGVAGLTAAHRLLERGYDVTLIEANDFIGGKLGAHRDVGVDADADDATKPAECDLCAGSGGCPRTGDWHEHCYHMYLNWYHNFWTLMDEVGALGSFIPIDAVFNLPRGRPDRSRPGARATSLVNVGSPWTILRNLASGMDTPINMFLSGQAMADLTSEPARRSDQIEKTSVASFMSARSYASDAALAATYRTTAQAFASPSYLSSARSFKALLSYGLRLPEPSMWLLAGPTASAIFTPWLKRLHAIASAFTVVGALDPDPANPLGIVAGLPKASGPGGRLTIHTLTSVRSLTIDPDTGRITGIGLLRHASSPSIHRGQPDEQPSTPFEPMAVSDDLILALPPGPLGELITPAIAARAPTLPNVHYLCTEPMISLDLFFRRKLDKIPRGITVLLDSPYQLSFLDTSQTWTQAAPQGTSLNVVASNADTLVPMSYGDDDIIAALVAELHRYLDFDDADLLTCRTHLQTNVGEELFVNQVGSWDWRPQATCGIPNLFIAGDFCQTAIDVVTIEGAVVSGLMAAEALRRRHRRGPPIRISQPDEYPALAKAGLAAATRPFAYAANIVATADRTIKQRYARWFPNG</sequence>
<dbReference type="InterPro" id="IPR050464">
    <property type="entry name" value="Zeta_carotene_desat/Oxidored"/>
</dbReference>
<evidence type="ECO:0000259" key="1">
    <source>
        <dbReference type="Pfam" id="PF01593"/>
    </source>
</evidence>
<dbReference type="GO" id="GO:0016491">
    <property type="term" value="F:oxidoreductase activity"/>
    <property type="evidence" value="ECO:0007669"/>
    <property type="project" value="InterPro"/>
</dbReference>
<dbReference type="SUPFAM" id="SSF51905">
    <property type="entry name" value="FAD/NAD(P)-binding domain"/>
    <property type="match status" value="1"/>
</dbReference>
<dbReference type="PANTHER" id="PTHR42923:SF46">
    <property type="entry name" value="AMINE OXIDASE"/>
    <property type="match status" value="1"/>
</dbReference>